<protein>
    <submittedName>
        <fullName evidence="2">Nuclease-related domain-containing protein</fullName>
    </submittedName>
</protein>
<keyword evidence="3" id="KW-1185">Reference proteome</keyword>
<name>A0ABT8E1M2_9BACL</name>
<dbReference type="EMBL" id="JAUHLN010000001">
    <property type="protein sequence ID" value="MDN4071814.1"/>
    <property type="molecule type" value="Genomic_DNA"/>
</dbReference>
<reference evidence="2" key="1">
    <citation type="submission" date="2023-06" db="EMBL/GenBank/DDBJ databases">
        <title>Draft Genome Sequences of Representative Paenibacillus Polymyxa, Bacillus cereus, Fictibacillus sp., and Brevibacillus agri Strains Isolated from Amazonian Dark Earth.</title>
        <authorList>
            <person name="Pellegrinetti T.A."/>
            <person name="Cunha I.C.M."/>
            <person name="Chaves M.G."/>
            <person name="Freitas A.S."/>
            <person name="Silva A.V.R."/>
            <person name="Tsai S.M."/>
            <person name="Mendes L.W."/>
        </authorList>
    </citation>
    <scope>NUCLEOTIDE SEQUENCE</scope>
    <source>
        <strain evidence="2">CENA-BCM004</strain>
    </source>
</reference>
<dbReference type="PROSITE" id="PS50965">
    <property type="entry name" value="NERD"/>
    <property type="match status" value="1"/>
</dbReference>
<gene>
    <name evidence="2" type="ORF">QYF49_02065</name>
</gene>
<proteinExistence type="predicted"/>
<sequence>MIVKQRKVPIVIHKLEALLRRLPPGHPKRPIISDHLARRMAGYKGELALDYHLKFLHKKNFHILHDLRLKDGDYFFQIDTLILSPSYILILEVKNISGTLVFDHNFTQLIRVSGEKEEGFPDPILQVERQGTQLQEWLSNHKLPKVPIERLVIISNPNTVIKNTLLKLDPATAKHVIHSANLPSKIKRYEKKHAIEQLNPQQLKKLSRKLVNSHIPDDPQILQKFQLSSKEILTGVVCPECFMLPMHRMNAKWVCTKCGSFSKDAHVAAIMDYKLLFGLLITNCQLRSFLHLPSISVSTRILQSMNLASTGTYRNRTYVMKIED</sequence>
<accession>A0ABT8E1M2</accession>
<feature type="domain" description="NERD" evidence="1">
    <location>
        <begin position="41"/>
        <end position="157"/>
    </location>
</feature>
<evidence type="ECO:0000313" key="2">
    <source>
        <dbReference type="EMBL" id="MDN4071814.1"/>
    </source>
</evidence>
<dbReference type="RefSeq" id="WP_290397970.1">
    <property type="nucleotide sequence ID" value="NZ_JAUHLN010000001.1"/>
</dbReference>
<evidence type="ECO:0000259" key="1">
    <source>
        <dbReference type="PROSITE" id="PS50965"/>
    </source>
</evidence>
<organism evidence="2 3">
    <name type="scientific">Fictibacillus terranigra</name>
    <dbReference type="NCBI Taxonomy" id="3058424"/>
    <lineage>
        <taxon>Bacteria</taxon>
        <taxon>Bacillati</taxon>
        <taxon>Bacillota</taxon>
        <taxon>Bacilli</taxon>
        <taxon>Bacillales</taxon>
        <taxon>Fictibacillaceae</taxon>
        <taxon>Fictibacillus</taxon>
    </lineage>
</organism>
<dbReference type="InterPro" id="IPR011528">
    <property type="entry name" value="NERD"/>
</dbReference>
<dbReference type="Proteomes" id="UP001168694">
    <property type="component" value="Unassembled WGS sequence"/>
</dbReference>
<comment type="caution">
    <text evidence="2">The sequence shown here is derived from an EMBL/GenBank/DDBJ whole genome shotgun (WGS) entry which is preliminary data.</text>
</comment>
<evidence type="ECO:0000313" key="3">
    <source>
        <dbReference type="Proteomes" id="UP001168694"/>
    </source>
</evidence>
<dbReference type="Pfam" id="PF08378">
    <property type="entry name" value="NERD"/>
    <property type="match status" value="1"/>
</dbReference>